<evidence type="ECO:0000256" key="11">
    <source>
        <dbReference type="ARBA" id="ARBA00049129"/>
    </source>
</evidence>
<accession>A0AAD2FHF0</accession>
<dbReference type="PANTHER" id="PTHR45814">
    <property type="entry name" value="HISTONE-LYSINE N-METHYLTRANSFERASE SETD1"/>
    <property type="match status" value="1"/>
</dbReference>
<proteinExistence type="predicted"/>
<dbReference type="InterPro" id="IPR044570">
    <property type="entry name" value="Set1-like"/>
</dbReference>
<keyword evidence="8" id="KW-0539">Nucleus</keyword>
<feature type="compositionally biased region" description="Basic and acidic residues" evidence="13">
    <location>
        <begin position="409"/>
        <end position="419"/>
    </location>
</feature>
<feature type="compositionally biased region" description="Low complexity" evidence="13">
    <location>
        <begin position="431"/>
        <end position="456"/>
    </location>
</feature>
<evidence type="ECO:0000256" key="12">
    <source>
        <dbReference type="PROSITE-ProRule" id="PRU00035"/>
    </source>
</evidence>
<feature type="compositionally biased region" description="Low complexity" evidence="13">
    <location>
        <begin position="103"/>
        <end position="118"/>
    </location>
</feature>
<feature type="domain" description="Bromo" evidence="14">
    <location>
        <begin position="1021"/>
        <end position="1091"/>
    </location>
</feature>
<feature type="compositionally biased region" description="Acidic residues" evidence="13">
    <location>
        <begin position="276"/>
        <end position="356"/>
    </location>
</feature>
<evidence type="ECO:0000256" key="5">
    <source>
        <dbReference type="ARBA" id="ARBA00022691"/>
    </source>
</evidence>
<dbReference type="GO" id="GO:0048188">
    <property type="term" value="C:Set1C/COMPASS complex"/>
    <property type="evidence" value="ECO:0007669"/>
    <property type="project" value="TreeGrafter"/>
</dbReference>
<keyword evidence="3" id="KW-0489">Methyltransferase</keyword>
<feature type="compositionally biased region" description="Acidic residues" evidence="13">
    <location>
        <begin position="923"/>
        <end position="933"/>
    </location>
</feature>
<keyword evidence="6" id="KW-0156">Chromatin regulator</keyword>
<evidence type="ECO:0000256" key="4">
    <source>
        <dbReference type="ARBA" id="ARBA00022679"/>
    </source>
</evidence>
<reference evidence="17" key="1">
    <citation type="submission" date="2023-08" db="EMBL/GenBank/DDBJ databases">
        <authorList>
            <person name="Audoor S."/>
            <person name="Bilcke G."/>
        </authorList>
    </citation>
    <scope>NUCLEOTIDE SEQUENCE</scope>
</reference>
<comment type="caution">
    <text evidence="17">The sequence shown here is derived from an EMBL/GenBank/DDBJ whole genome shotgun (WGS) entry which is preliminary data.</text>
</comment>
<feature type="domain" description="Post-SET" evidence="16">
    <location>
        <begin position="1479"/>
        <end position="1495"/>
    </location>
</feature>
<feature type="compositionally biased region" description="Basic residues" evidence="13">
    <location>
        <begin position="367"/>
        <end position="384"/>
    </location>
</feature>
<sequence>MPTDEAPTLRRRASSGASASSSNNDASTSVASSRPKRRSRGLPMGSTTPPRRRSSRDNAPPKVETPPEYKKPAAAASQKPAVDTKKTTSSRSSTRSSRRSSARNKTSPKSSPQQPQQPEFKITQEDPGSLLAAVIKKKSVTVQLKLNDEVYNFDSSSPLKQEEEVPQESTTRIKTEPFEDAESSPKEEELSTPSSSKTNGKEGGEDGSSFTTPRASKRQKLNKDSPKEMVEKEDNGSGQEPKDQAEEEQESPRRRSKRSASIASVSESMKSSPDKEDQDDDDNSMDEEDDSGQDNGEEGDDDDDNMEEDDDQEDDQEDGDEDDEDGDEADQEDDDDDDDNDDKEGEEDQVGEEDEESKNSKDLAKRSSPRIIKKTKSVTNRRRASLPTSSRSPSSRIETAKRKKKKKKEKETESEESRAKQKSSRTKKSPKSSPSSSKGSSSSKSNRPNSPVSRSSPSKHHHRQVMNYGANATPAFYFFLAENRSKLERSLSRRHRYFTRLPKGYERNELVAKEAAAWWLKLKDSEMRRFMNLSMRDMEERITEWKEAKNIQNMTAQNDLAAYEDPSELTPEDELMTFERHNRLFLGTTVGCKPYKPESGVSHNRILLELLQDMRFHPAPMFIPNRDEVEYGQMDFSRVSIPYFDVHGPVSTSMGDDCLGCTRGWAHYCNVLKRKVPAVDHRARLQPPLSSVIATRVGLGLQPKPQTALEVEGATPESVKNLEMLTVHENAEAKKARCLPCYHFETLSNPADRSDDIVRFIEETVAMKVSEPTRPTDPSRPEIGKKGASRAALPLSRKRSQDEMHGGGAQESVFNKCGRCRTVIQTDTGCIQCRRAQLVINLSKKDSGDHRMENESGNYLKVSTQMLGRLTMKEGAMDYQSPGDVAIAQGILRQRWTPFAVLPPQPIEFPKPKQKRTRRQPVEVEDSEADSSDPGESMQSDKVSVEDEKSDGTDDKMDDSSHDEMMEGTRTRRNRASSQGGGDSDTQEETIDRQLMAQKMKDEASELNKKCVQTACFGILLGLMRRDPLLLFASPVSAEGYSTIIKNPIDFGKIKANVLAENYNTLGSFVSDAKLLCTNALIYNPPGSIYWKTAKELQDVLGEMQKRASEWIREIKDCHANAWRNGSKVKVGIDESDLYVEDVFEDLRTKWPQAVEMLDDRDRLRQQLESDFMRTKENETAYYGGLAIRRAAIAADASLAPYPDQAGIFNPVGRRSHVEDENLRNMISERVAEAVDPVQLKDIPMWREESIMRLLRRSQSRRLDGLIGSVNGCARCDGMRIDQDLKTAMTAETIRWGRQKKKNSEVSRVVESRMHLSTGNASQKAVEEIKKRQELASESEYNSSHVTTAGAVTVKGSGIHGWGLFADQPFKAGEVVAEYIGEYVSPATTEARERMYQEQRIQDYQFRIDDHLVIDATMKGGHGRYINHSCSPNCIAKIIRGETPNEHLKRVLIIAQRDIDAMEELSYDYQFPLELDLKARIACNCHSEQCRGFMNWDLPEKGSNSRVFRSQKRGANMRDRIRRLGRPLKGDK</sequence>
<gene>
    <name evidence="17" type="ORF">CYCCA115_LOCUS6245</name>
</gene>
<evidence type="ECO:0000313" key="18">
    <source>
        <dbReference type="Proteomes" id="UP001295423"/>
    </source>
</evidence>
<comment type="catalytic activity">
    <reaction evidence="11">
        <text>N(6),N(6)-dimethyl-L-lysyl(4)-[histone H3] + S-adenosyl-L-methionine = N(6),N(6),N(6)-trimethyl-L-lysyl(4)-[histone H3] + S-adenosyl-L-homocysteine + H(+)</text>
        <dbReference type="Rhea" id="RHEA:60272"/>
        <dbReference type="Rhea" id="RHEA-COMP:15537"/>
        <dbReference type="Rhea" id="RHEA-COMP:15540"/>
        <dbReference type="ChEBI" id="CHEBI:15378"/>
        <dbReference type="ChEBI" id="CHEBI:57856"/>
        <dbReference type="ChEBI" id="CHEBI:59789"/>
        <dbReference type="ChEBI" id="CHEBI:61961"/>
        <dbReference type="ChEBI" id="CHEBI:61976"/>
    </reaction>
</comment>
<protein>
    <recommendedName>
        <fullName evidence="2">[histone H3]-lysine(4) N-trimethyltransferase</fullName>
        <ecNumber evidence="2">2.1.1.354</ecNumber>
    </recommendedName>
</protein>
<evidence type="ECO:0000259" key="14">
    <source>
        <dbReference type="PROSITE" id="PS50014"/>
    </source>
</evidence>
<dbReference type="InterPro" id="IPR001214">
    <property type="entry name" value="SET_dom"/>
</dbReference>
<dbReference type="SMART" id="SM00317">
    <property type="entry name" value="SET"/>
    <property type="match status" value="1"/>
</dbReference>
<evidence type="ECO:0000259" key="15">
    <source>
        <dbReference type="PROSITE" id="PS50280"/>
    </source>
</evidence>
<dbReference type="SUPFAM" id="SSF82199">
    <property type="entry name" value="SET domain"/>
    <property type="match status" value="1"/>
</dbReference>
<feature type="region of interest" description="Disordered" evidence="13">
    <location>
        <begin position="902"/>
        <end position="989"/>
    </location>
</feature>
<feature type="compositionally biased region" description="Low complexity" evidence="13">
    <location>
        <begin position="72"/>
        <end position="95"/>
    </location>
</feature>
<dbReference type="Gene3D" id="2.170.270.10">
    <property type="entry name" value="SET domain"/>
    <property type="match status" value="1"/>
</dbReference>
<dbReference type="GO" id="GO:0032259">
    <property type="term" value="P:methylation"/>
    <property type="evidence" value="ECO:0007669"/>
    <property type="project" value="UniProtKB-KW"/>
</dbReference>
<evidence type="ECO:0000256" key="10">
    <source>
        <dbReference type="ARBA" id="ARBA00047583"/>
    </source>
</evidence>
<evidence type="ECO:0000256" key="13">
    <source>
        <dbReference type="SAM" id="MobiDB-lite"/>
    </source>
</evidence>
<feature type="domain" description="SET" evidence="15">
    <location>
        <begin position="1350"/>
        <end position="1470"/>
    </location>
</feature>
<dbReference type="GO" id="GO:0140999">
    <property type="term" value="F:histone H3K4 trimethyltransferase activity"/>
    <property type="evidence" value="ECO:0007669"/>
    <property type="project" value="UniProtKB-EC"/>
</dbReference>
<evidence type="ECO:0000256" key="3">
    <source>
        <dbReference type="ARBA" id="ARBA00022603"/>
    </source>
</evidence>
<name>A0AAD2FHF0_9STRA</name>
<feature type="compositionally biased region" description="Low complexity" evidence="13">
    <location>
        <begin position="259"/>
        <end position="271"/>
    </location>
</feature>
<feature type="compositionally biased region" description="Low complexity" evidence="13">
    <location>
        <begin position="385"/>
        <end position="396"/>
    </location>
</feature>
<feature type="compositionally biased region" description="Low complexity" evidence="13">
    <location>
        <begin position="14"/>
        <end position="33"/>
    </location>
</feature>
<dbReference type="InterPro" id="IPR036427">
    <property type="entry name" value="Bromodomain-like_sf"/>
</dbReference>
<feature type="region of interest" description="Disordered" evidence="13">
    <location>
        <begin position="770"/>
        <end position="808"/>
    </location>
</feature>
<evidence type="ECO:0000256" key="8">
    <source>
        <dbReference type="ARBA" id="ARBA00023242"/>
    </source>
</evidence>
<evidence type="ECO:0000256" key="1">
    <source>
        <dbReference type="ARBA" id="ARBA00004123"/>
    </source>
</evidence>
<dbReference type="PRINTS" id="PR00503">
    <property type="entry name" value="BROMODOMAIN"/>
</dbReference>
<dbReference type="InterPro" id="IPR001487">
    <property type="entry name" value="Bromodomain"/>
</dbReference>
<evidence type="ECO:0000259" key="16">
    <source>
        <dbReference type="PROSITE" id="PS50868"/>
    </source>
</evidence>
<dbReference type="InterPro" id="IPR046341">
    <property type="entry name" value="SET_dom_sf"/>
</dbReference>
<comment type="subcellular location">
    <subcellularLocation>
        <location evidence="1">Nucleus</location>
    </subcellularLocation>
</comment>
<keyword evidence="4" id="KW-0808">Transferase</keyword>
<dbReference type="PROSITE" id="PS50868">
    <property type="entry name" value="POST_SET"/>
    <property type="match status" value="1"/>
</dbReference>
<keyword evidence="18" id="KW-1185">Reference proteome</keyword>
<dbReference type="SUPFAM" id="SSF47370">
    <property type="entry name" value="Bromodomain"/>
    <property type="match status" value="1"/>
</dbReference>
<dbReference type="PROSITE" id="PS50014">
    <property type="entry name" value="BROMODOMAIN_2"/>
    <property type="match status" value="1"/>
</dbReference>
<dbReference type="Pfam" id="PF00856">
    <property type="entry name" value="SET"/>
    <property type="match status" value="1"/>
</dbReference>
<keyword evidence="5" id="KW-0949">S-adenosyl-L-methionine</keyword>
<dbReference type="PANTHER" id="PTHR45814:SF2">
    <property type="entry name" value="HISTONE-LYSINE N-METHYLTRANSFERASE SETD1"/>
    <property type="match status" value="1"/>
</dbReference>
<keyword evidence="7 12" id="KW-0103">Bromodomain</keyword>
<dbReference type="PROSITE" id="PS50280">
    <property type="entry name" value="SET"/>
    <property type="match status" value="1"/>
</dbReference>
<dbReference type="Pfam" id="PF00439">
    <property type="entry name" value="Bromodomain"/>
    <property type="match status" value="1"/>
</dbReference>
<feature type="compositionally biased region" description="Basic and acidic residues" evidence="13">
    <location>
        <begin position="171"/>
        <end position="189"/>
    </location>
</feature>
<dbReference type="EC" id="2.1.1.354" evidence="2"/>
<evidence type="ECO:0000256" key="7">
    <source>
        <dbReference type="ARBA" id="ARBA00023117"/>
    </source>
</evidence>
<evidence type="ECO:0000256" key="6">
    <source>
        <dbReference type="ARBA" id="ARBA00022853"/>
    </source>
</evidence>
<feature type="region of interest" description="Disordered" evidence="13">
    <location>
        <begin position="1"/>
        <end position="126"/>
    </location>
</feature>
<feature type="compositionally biased region" description="Basic residues" evidence="13">
    <location>
        <begin position="420"/>
        <end position="430"/>
    </location>
</feature>
<comment type="catalytic activity">
    <reaction evidence="9">
        <text>L-lysyl(4)-[histone H3] + 3 S-adenosyl-L-methionine = N(6),N(6),N(6)-trimethyl-L-lysyl(4)-[histone H3] + 3 S-adenosyl-L-homocysteine + 3 H(+)</text>
        <dbReference type="Rhea" id="RHEA:60260"/>
        <dbReference type="Rhea" id="RHEA-COMP:15537"/>
        <dbReference type="Rhea" id="RHEA-COMP:15547"/>
        <dbReference type="ChEBI" id="CHEBI:15378"/>
        <dbReference type="ChEBI" id="CHEBI:29969"/>
        <dbReference type="ChEBI" id="CHEBI:57856"/>
        <dbReference type="ChEBI" id="CHEBI:59789"/>
        <dbReference type="ChEBI" id="CHEBI:61961"/>
        <dbReference type="EC" id="2.1.1.354"/>
    </reaction>
</comment>
<dbReference type="Gene3D" id="1.20.920.10">
    <property type="entry name" value="Bromodomain-like"/>
    <property type="match status" value="1"/>
</dbReference>
<comment type="catalytic activity">
    <reaction evidence="10">
        <text>N(6)-methyl-L-lysyl(4)-[histone H3] + S-adenosyl-L-methionine = N(6),N(6)-dimethyl-L-lysyl(4)-[histone H3] + S-adenosyl-L-homocysteine + H(+)</text>
        <dbReference type="Rhea" id="RHEA:60268"/>
        <dbReference type="Rhea" id="RHEA-COMP:15540"/>
        <dbReference type="Rhea" id="RHEA-COMP:15543"/>
        <dbReference type="ChEBI" id="CHEBI:15378"/>
        <dbReference type="ChEBI" id="CHEBI:57856"/>
        <dbReference type="ChEBI" id="CHEBI:59789"/>
        <dbReference type="ChEBI" id="CHEBI:61929"/>
        <dbReference type="ChEBI" id="CHEBI:61976"/>
    </reaction>
</comment>
<evidence type="ECO:0000256" key="2">
    <source>
        <dbReference type="ARBA" id="ARBA00012182"/>
    </source>
</evidence>
<organism evidence="17 18">
    <name type="scientific">Cylindrotheca closterium</name>
    <dbReference type="NCBI Taxonomy" id="2856"/>
    <lineage>
        <taxon>Eukaryota</taxon>
        <taxon>Sar</taxon>
        <taxon>Stramenopiles</taxon>
        <taxon>Ochrophyta</taxon>
        <taxon>Bacillariophyta</taxon>
        <taxon>Bacillariophyceae</taxon>
        <taxon>Bacillariophycidae</taxon>
        <taxon>Bacillariales</taxon>
        <taxon>Bacillariaceae</taxon>
        <taxon>Cylindrotheca</taxon>
    </lineage>
</organism>
<feature type="compositionally biased region" description="Basic and acidic residues" evidence="13">
    <location>
        <begin position="943"/>
        <end position="970"/>
    </location>
</feature>
<dbReference type="EMBL" id="CAKOGP040000757">
    <property type="protein sequence ID" value="CAJ1938711.1"/>
    <property type="molecule type" value="Genomic_DNA"/>
</dbReference>
<feature type="compositionally biased region" description="Basic and acidic residues" evidence="13">
    <location>
        <begin position="221"/>
        <end position="244"/>
    </location>
</feature>
<evidence type="ECO:0000256" key="9">
    <source>
        <dbReference type="ARBA" id="ARBA00047571"/>
    </source>
</evidence>
<feature type="region of interest" description="Disordered" evidence="13">
    <location>
        <begin position="149"/>
        <end position="462"/>
    </location>
</feature>
<evidence type="ECO:0000313" key="17">
    <source>
        <dbReference type="EMBL" id="CAJ1938711.1"/>
    </source>
</evidence>
<dbReference type="InterPro" id="IPR003616">
    <property type="entry name" value="Post-SET_dom"/>
</dbReference>
<dbReference type="SMART" id="SM00297">
    <property type="entry name" value="BROMO"/>
    <property type="match status" value="1"/>
</dbReference>
<dbReference type="Proteomes" id="UP001295423">
    <property type="component" value="Unassembled WGS sequence"/>
</dbReference>